<protein>
    <recommendedName>
        <fullName evidence="8">Abasic site processing protein</fullName>
        <ecNumber evidence="8">3.4.-.-</ecNumber>
    </recommendedName>
</protein>
<dbReference type="GO" id="GO:0003697">
    <property type="term" value="F:single-stranded DNA binding"/>
    <property type="evidence" value="ECO:0007669"/>
    <property type="project" value="InterPro"/>
</dbReference>
<keyword evidence="2 8" id="KW-0645">Protease</keyword>
<comment type="caution">
    <text evidence="9">The sequence shown here is derived from an EMBL/GenBank/DDBJ whole genome shotgun (WGS) entry which is preliminary data.</text>
</comment>
<evidence type="ECO:0000256" key="3">
    <source>
        <dbReference type="ARBA" id="ARBA00022763"/>
    </source>
</evidence>
<dbReference type="GO" id="GO:0008233">
    <property type="term" value="F:peptidase activity"/>
    <property type="evidence" value="ECO:0007669"/>
    <property type="project" value="UniProtKB-KW"/>
</dbReference>
<dbReference type="InterPro" id="IPR003738">
    <property type="entry name" value="SRAP"/>
</dbReference>
<dbReference type="EMBL" id="JAABNT010000004">
    <property type="protein sequence ID" value="NEK22411.1"/>
    <property type="molecule type" value="Genomic_DNA"/>
</dbReference>
<evidence type="ECO:0000256" key="2">
    <source>
        <dbReference type="ARBA" id="ARBA00022670"/>
    </source>
</evidence>
<organism evidence="9 10">
    <name type="scientific">Sulfitobacter sediminilitoris</name>
    <dbReference type="NCBI Taxonomy" id="2698830"/>
    <lineage>
        <taxon>Bacteria</taxon>
        <taxon>Pseudomonadati</taxon>
        <taxon>Pseudomonadota</taxon>
        <taxon>Alphaproteobacteria</taxon>
        <taxon>Rhodobacterales</taxon>
        <taxon>Roseobacteraceae</taxon>
        <taxon>Sulfitobacter</taxon>
    </lineage>
</organism>
<dbReference type="PANTHER" id="PTHR13604:SF0">
    <property type="entry name" value="ABASIC SITE PROCESSING PROTEIN HMCES"/>
    <property type="match status" value="1"/>
</dbReference>
<dbReference type="InterPro" id="IPR036590">
    <property type="entry name" value="SRAP-like"/>
</dbReference>
<dbReference type="Proteomes" id="UP000468591">
    <property type="component" value="Unassembled WGS sequence"/>
</dbReference>
<dbReference type="AlphaFoldDB" id="A0A6P0C887"/>
<accession>A0A6P0C887</accession>
<evidence type="ECO:0000256" key="7">
    <source>
        <dbReference type="ARBA" id="ARBA00023239"/>
    </source>
</evidence>
<dbReference type="Pfam" id="PF02586">
    <property type="entry name" value="SRAP"/>
    <property type="match status" value="1"/>
</dbReference>
<dbReference type="SUPFAM" id="SSF143081">
    <property type="entry name" value="BB1717-like"/>
    <property type="match status" value="1"/>
</dbReference>
<evidence type="ECO:0000256" key="5">
    <source>
        <dbReference type="ARBA" id="ARBA00023124"/>
    </source>
</evidence>
<dbReference type="RefSeq" id="WP_164353338.1">
    <property type="nucleotide sequence ID" value="NZ_JAABNT010000004.1"/>
</dbReference>
<evidence type="ECO:0000256" key="8">
    <source>
        <dbReference type="RuleBase" id="RU364100"/>
    </source>
</evidence>
<keyword evidence="4 8" id="KW-0378">Hydrolase</keyword>
<dbReference type="GO" id="GO:0016829">
    <property type="term" value="F:lyase activity"/>
    <property type="evidence" value="ECO:0007669"/>
    <property type="project" value="UniProtKB-KW"/>
</dbReference>
<keyword evidence="6" id="KW-0238">DNA-binding</keyword>
<evidence type="ECO:0000313" key="10">
    <source>
        <dbReference type="Proteomes" id="UP000468591"/>
    </source>
</evidence>
<evidence type="ECO:0000313" key="9">
    <source>
        <dbReference type="EMBL" id="NEK22411.1"/>
    </source>
</evidence>
<evidence type="ECO:0000256" key="4">
    <source>
        <dbReference type="ARBA" id="ARBA00022801"/>
    </source>
</evidence>
<reference evidence="9 10" key="1">
    <citation type="submission" date="2020-01" db="EMBL/GenBank/DDBJ databases">
        <title>Sulfitobacter sediminilitoris sp. nov., isolated from a tidal flat.</title>
        <authorList>
            <person name="Park S."/>
            <person name="Yoon J.-H."/>
        </authorList>
    </citation>
    <scope>NUCLEOTIDE SEQUENCE [LARGE SCALE GENOMIC DNA]</scope>
    <source>
        <strain evidence="9 10">JBTF-M27</strain>
    </source>
</reference>
<dbReference type="GO" id="GO:0106300">
    <property type="term" value="P:protein-DNA covalent cross-linking repair"/>
    <property type="evidence" value="ECO:0007669"/>
    <property type="project" value="InterPro"/>
</dbReference>
<dbReference type="EC" id="3.4.-.-" evidence="8"/>
<evidence type="ECO:0000256" key="6">
    <source>
        <dbReference type="ARBA" id="ARBA00023125"/>
    </source>
</evidence>
<keyword evidence="5" id="KW-0190">Covalent protein-DNA linkage</keyword>
<keyword evidence="3" id="KW-0227">DNA damage</keyword>
<keyword evidence="7" id="KW-0456">Lyase</keyword>
<evidence type="ECO:0000256" key="1">
    <source>
        <dbReference type="ARBA" id="ARBA00008136"/>
    </source>
</evidence>
<dbReference type="Gene3D" id="3.90.1680.10">
    <property type="entry name" value="SOS response associated peptidase-like"/>
    <property type="match status" value="1"/>
</dbReference>
<sequence>MCGRMAVTLPPDAMAQLFAAAPANDLPPVPNYNVCPTNNVHIVTSDPDAGRRLQAMRWGFIPRWYKKASGGPLLINARAETIAEKPAFRDAARTRRGLVIANGFYEWTKDAEGGRDPWYIFRKDSAPIAFAAVWQDWNDPDGDVISTCAVVTIGANKNMQAIHHRMPVILEVPDWPLWLGEEGKGAAALMQPAADDLLEWYRVDRAVNSNRASGAQLIQPLASSTKGMSASV</sequence>
<dbReference type="PANTHER" id="PTHR13604">
    <property type="entry name" value="DC12-RELATED"/>
    <property type="match status" value="1"/>
</dbReference>
<gene>
    <name evidence="9" type="ORF">GV827_08360</name>
</gene>
<name>A0A6P0C887_9RHOB</name>
<keyword evidence="10" id="KW-1185">Reference proteome</keyword>
<dbReference type="GO" id="GO:0006508">
    <property type="term" value="P:proteolysis"/>
    <property type="evidence" value="ECO:0007669"/>
    <property type="project" value="UniProtKB-KW"/>
</dbReference>
<comment type="similarity">
    <text evidence="1 8">Belongs to the SOS response-associated peptidase family.</text>
</comment>
<proteinExistence type="inferred from homology"/>